<accession>A0A9Q0XRP4</accession>
<feature type="compositionally biased region" description="Basic residues" evidence="9">
    <location>
        <begin position="1474"/>
        <end position="1483"/>
    </location>
</feature>
<dbReference type="SUPFAM" id="SSF54928">
    <property type="entry name" value="RNA-binding domain, RBD"/>
    <property type="match status" value="1"/>
</dbReference>
<dbReference type="InterPro" id="IPR034834">
    <property type="entry name" value="PRC_RRM"/>
</dbReference>
<evidence type="ECO:0000256" key="4">
    <source>
        <dbReference type="ARBA" id="ARBA00023015"/>
    </source>
</evidence>
<feature type="compositionally biased region" description="Polar residues" evidence="9">
    <location>
        <begin position="1289"/>
        <end position="1299"/>
    </location>
</feature>
<dbReference type="Proteomes" id="UP001142489">
    <property type="component" value="Unassembled WGS sequence"/>
</dbReference>
<reference evidence="11" key="1">
    <citation type="journal article" date="2023" name="DNA Res.">
        <title>Chromosome-level genome assembly of Phrynocephalus forsythii using third-generation DNA sequencing and Hi-C analysis.</title>
        <authorList>
            <person name="Qi Y."/>
            <person name="Zhao W."/>
            <person name="Zhao Y."/>
            <person name="Niu C."/>
            <person name="Cao S."/>
            <person name="Zhang Y."/>
        </authorList>
    </citation>
    <scope>NUCLEOTIDE SEQUENCE</scope>
    <source>
        <tissue evidence="11">Muscle</tissue>
    </source>
</reference>
<comment type="caution">
    <text evidence="11">The sequence shown here is derived from an EMBL/GenBank/DDBJ whole genome shotgun (WGS) entry which is preliminary data.</text>
</comment>
<feature type="region of interest" description="Disordered" evidence="9">
    <location>
        <begin position="173"/>
        <end position="237"/>
    </location>
</feature>
<feature type="compositionally biased region" description="Basic residues" evidence="9">
    <location>
        <begin position="1520"/>
        <end position="1530"/>
    </location>
</feature>
<evidence type="ECO:0000256" key="7">
    <source>
        <dbReference type="ARBA" id="ARBA00023242"/>
    </source>
</evidence>
<feature type="compositionally biased region" description="Polar residues" evidence="9">
    <location>
        <begin position="892"/>
        <end position="905"/>
    </location>
</feature>
<feature type="compositionally biased region" description="Low complexity" evidence="9">
    <location>
        <begin position="1039"/>
        <end position="1054"/>
    </location>
</feature>
<feature type="compositionally biased region" description="Basic and acidic residues" evidence="9">
    <location>
        <begin position="1360"/>
        <end position="1369"/>
    </location>
</feature>
<keyword evidence="3 8" id="KW-0694">RNA-binding</keyword>
<keyword evidence="4" id="KW-0805">Transcription regulation</keyword>
<dbReference type="GO" id="GO:0003712">
    <property type="term" value="F:transcription coregulator activity"/>
    <property type="evidence" value="ECO:0007669"/>
    <property type="project" value="InterPro"/>
</dbReference>
<dbReference type="CDD" id="cd12624">
    <property type="entry name" value="RRM_PRC"/>
    <property type="match status" value="1"/>
</dbReference>
<sequence length="1677" mass="180344">MAALWGGGAGHAGVGGTLPLRGGSEAVLGNGLGSTQYLLAEDLHLASLEAESILEAGEFLETMQDYLDSSVISIIEDFNSLNEAKSCTDAENELSLLTAITDILDSTDDESLSPFDTIPDSELLMSPRGRENSSFQRFLGLSVTSPEKDLNTKEDFQEPKLCSIMTEKVEASTDNLPLALTPRCQRDTPASKKSSGKAPRGEWRLFRHRERELSVLQRSDGEEEEEEEATAGGRQGLSAGVKDIPAALVAKEAEKDPNESDGLCVIAPESISLSELVRSMHPYCQPAFTVCMSPDSRPLAEELLAGPVILEIVPEGGESMEIPVVLQNMEMVENSHKRDSNDVTGLEDKEASLLVRVLENTCPEDNTKMTSLDTPNSLDEPAEEVSRAASPRAEDSHPQVKEEALSSADDQKHGFELGRVAPKNINLTPSEKGQICGRSKKKRKKAISGEKWHEEAVNSLHSSAVTEEQTRTNADSLFKEGDSPEEQLEKAGGQGEDELLPNNGCQAVKGLDTQAEELPTNKAEPPNSVAAGLEGEEALPGTDGQSCTCRDGDADPAATCQEDPQRGPSEGSPTNLTASEMASPEASQLFSSSCMDGSGQSPGTDGEEAKEASAKDTRPKPLSLSEYRQRRQQRPSSDGAARSVAENQSASKWPTLPELPTELADLPCFTVPPPPARSALPRVVKESEKSAGSSTAPAPSGKACAASPSVSASTSMPAPKPAPLSQPSCVTPAAASTAPLPALPSLPSQGGAFPPMGMHVPPPPLPPYLPPAPGAFLPPSPDPYMLSTQPPLVPSWPPFPSLPPNYQSFLPLATEAHPPVFHAVPPVPPPTWPPPPLPLPPFPPSLPYNSAEWALAPQPPYWNGILVPPPVLPISYGDQGALIQTPPVGTLASPSVSDGAVSQPSLALMPEPSSVGKEKPGVPVQVSRVPVPATVKTASRRVSDPRRQAQSMTADSKAERNSDGFQPLAKVPLPHSVVEPSVPVGKNAIPEESWSVSLSQQPPGMQKSPKEPSSLPALQPVGDDALPPSGPKEKSFTLPAAAAAQSGKKASPSPELRKEEDSSLPAASVQEKLTVATGADVKEAAQSAPMSPGLSESQKVRVPGQILKKPTSTWKHQPLLSIAQRNCHKVIVQAFINEIGIEASDLSSLLEQFEKTEAKKETPSVEKPRENVPTGNDNPKVQQEKKTVDRLQAPELTNVAGLTPPATPPHQLWKPLAPVSLLRKAGSPKGARLLKSLSKPHRKALAPVHVGSGEHDYCQVGAAQPKGGARWNVKQSLDITVKPIKPVATQASEQEATNQPPAPTRVDLADTLNIACQNPKESPSHAQAGEGQVRAPDLVAADVSPVVSEEPQQESSCKSSCKEPLDHRTSTPRSMAKSSNESCSVLLSPAASPCRDAEEPSLQQTQEVRQKRLPSKRSLRCYRGRQKTVSPADDTWRGQSNRTSRSCSSSSDGDSDSSSSSSSFSSSSRSRSPPSKRWRRCRPRSSSSSSSGSSWSRTRSRSRSSSRSSCFSRSSSHSSSLHRRRGRRKRCDSSSSCERYRRQKIRYKERAIEERRIVFIGKIPSRMTRSELRHRFSIFGDIEDCTLHFREHGDNYGFVTYRYAEEAFAAIERGHTLRRPDEQPFDLCFGGRRQFCKGNYADLDSYRDDFEPAPVKNKFDALDFDTLLKQAQRSLQR</sequence>
<feature type="compositionally biased region" description="Polar residues" evidence="9">
    <location>
        <begin position="459"/>
        <end position="475"/>
    </location>
</feature>
<dbReference type="GO" id="GO:0045944">
    <property type="term" value="P:positive regulation of transcription by RNA polymerase II"/>
    <property type="evidence" value="ECO:0007669"/>
    <property type="project" value="TreeGrafter"/>
</dbReference>
<evidence type="ECO:0000256" key="6">
    <source>
        <dbReference type="ARBA" id="ARBA00023163"/>
    </source>
</evidence>
<dbReference type="PANTHER" id="PTHR15528:SF5">
    <property type="entry name" value="PEROXISOME PROLIFERATOR-ACTIVATED RECEPTOR GAMMA COACTIVATOR-RELATED PROTEIN 1"/>
    <property type="match status" value="1"/>
</dbReference>
<feature type="compositionally biased region" description="Low complexity" evidence="9">
    <location>
        <begin position="1442"/>
        <end position="1473"/>
    </location>
</feature>
<evidence type="ECO:0000256" key="5">
    <source>
        <dbReference type="ARBA" id="ARBA00023159"/>
    </source>
</evidence>
<feature type="compositionally biased region" description="Low complexity" evidence="9">
    <location>
        <begin position="1505"/>
        <end position="1519"/>
    </location>
</feature>
<proteinExistence type="predicted"/>
<dbReference type="EMBL" id="JAPFRF010000008">
    <property type="protein sequence ID" value="KAJ7325116.1"/>
    <property type="molecule type" value="Genomic_DNA"/>
</dbReference>
<feature type="compositionally biased region" description="Basic and acidic residues" evidence="9">
    <location>
        <begin position="447"/>
        <end position="456"/>
    </location>
</feature>
<feature type="compositionally biased region" description="Polar residues" evidence="9">
    <location>
        <begin position="994"/>
        <end position="1003"/>
    </location>
</feature>
<evidence type="ECO:0000313" key="11">
    <source>
        <dbReference type="EMBL" id="KAJ7325116.1"/>
    </source>
</evidence>
<feature type="compositionally biased region" description="Polar residues" evidence="9">
    <location>
        <begin position="571"/>
        <end position="603"/>
    </location>
</feature>
<feature type="compositionally biased region" description="Basic and acidic residues" evidence="9">
    <location>
        <begin position="607"/>
        <end position="619"/>
    </location>
</feature>
<gene>
    <name evidence="11" type="ORF">JRQ81_018136</name>
</gene>
<feature type="compositionally biased region" description="Low complexity" evidence="9">
    <location>
        <begin position="731"/>
        <end position="758"/>
    </location>
</feature>
<keyword evidence="7" id="KW-0539">Nucleus</keyword>
<feature type="domain" description="RRM" evidence="10">
    <location>
        <begin position="1556"/>
        <end position="1632"/>
    </location>
</feature>
<feature type="compositionally biased region" description="Low complexity" evidence="9">
    <location>
        <begin position="690"/>
        <end position="703"/>
    </location>
</feature>
<dbReference type="PANTHER" id="PTHR15528">
    <property type="entry name" value="PEROXISOME PROLIFERATOR ACTIVATED RECEPTOR GAMMA COACTIVATOR 1 PGC-1 -RELATED"/>
    <property type="match status" value="1"/>
</dbReference>
<feature type="compositionally biased region" description="Low complexity" evidence="9">
    <location>
        <begin position="1484"/>
        <end position="1497"/>
    </location>
</feature>
<name>A0A9Q0XRP4_9SAUR</name>
<feature type="compositionally biased region" description="Polar residues" evidence="9">
    <location>
        <begin position="1371"/>
        <end position="1385"/>
    </location>
</feature>
<dbReference type="InterPro" id="IPR035979">
    <property type="entry name" value="RBD_domain_sf"/>
</dbReference>
<organism evidence="11 12">
    <name type="scientific">Phrynocephalus forsythii</name>
    <dbReference type="NCBI Taxonomy" id="171643"/>
    <lineage>
        <taxon>Eukaryota</taxon>
        <taxon>Metazoa</taxon>
        <taxon>Chordata</taxon>
        <taxon>Craniata</taxon>
        <taxon>Vertebrata</taxon>
        <taxon>Euteleostomi</taxon>
        <taxon>Lepidosauria</taxon>
        <taxon>Squamata</taxon>
        <taxon>Bifurcata</taxon>
        <taxon>Unidentata</taxon>
        <taxon>Episquamata</taxon>
        <taxon>Toxicofera</taxon>
        <taxon>Iguania</taxon>
        <taxon>Acrodonta</taxon>
        <taxon>Agamidae</taxon>
        <taxon>Agaminae</taxon>
        <taxon>Phrynocephalus</taxon>
    </lineage>
</organism>
<evidence type="ECO:0000259" key="10">
    <source>
        <dbReference type="PROSITE" id="PS50102"/>
    </source>
</evidence>
<feature type="compositionally biased region" description="Basic and acidic residues" evidence="9">
    <location>
        <begin position="1156"/>
        <end position="1170"/>
    </location>
</feature>
<evidence type="ECO:0000256" key="1">
    <source>
        <dbReference type="ARBA" id="ARBA00004123"/>
    </source>
</evidence>
<dbReference type="InterPro" id="IPR034605">
    <property type="entry name" value="PGC-1"/>
</dbReference>
<dbReference type="OrthoDB" id="10047851at2759"/>
<feature type="compositionally biased region" description="Basic residues" evidence="9">
    <location>
        <begin position="1411"/>
        <end position="1426"/>
    </location>
</feature>
<feature type="compositionally biased region" description="Basic and acidic residues" evidence="9">
    <location>
        <begin position="392"/>
        <end position="416"/>
    </location>
</feature>
<keyword evidence="2" id="KW-0597">Phosphoprotein</keyword>
<evidence type="ECO:0000256" key="9">
    <source>
        <dbReference type="SAM" id="MobiDB-lite"/>
    </source>
</evidence>
<dbReference type="GO" id="GO:0005634">
    <property type="term" value="C:nucleus"/>
    <property type="evidence" value="ECO:0007669"/>
    <property type="project" value="UniProtKB-SubCell"/>
</dbReference>
<protein>
    <recommendedName>
        <fullName evidence="10">RRM domain-containing protein</fullName>
    </recommendedName>
</protein>
<dbReference type="PROSITE" id="PS50102">
    <property type="entry name" value="RRM"/>
    <property type="match status" value="1"/>
</dbReference>
<dbReference type="Pfam" id="PF00076">
    <property type="entry name" value="RRM_1"/>
    <property type="match status" value="1"/>
</dbReference>
<dbReference type="Gene3D" id="3.30.70.330">
    <property type="match status" value="1"/>
</dbReference>
<feature type="region of interest" description="Disordered" evidence="9">
    <location>
        <begin position="1285"/>
        <end position="1305"/>
    </location>
</feature>
<feature type="region of interest" description="Disordered" evidence="9">
    <location>
        <begin position="360"/>
        <end position="758"/>
    </location>
</feature>
<feature type="compositionally biased region" description="Basic and acidic residues" evidence="9">
    <location>
        <begin position="199"/>
        <end position="213"/>
    </location>
</feature>
<dbReference type="SMART" id="SM00360">
    <property type="entry name" value="RRM"/>
    <property type="match status" value="1"/>
</dbReference>
<evidence type="ECO:0000256" key="2">
    <source>
        <dbReference type="ARBA" id="ARBA00022553"/>
    </source>
</evidence>
<feature type="region of interest" description="Disordered" evidence="9">
    <location>
        <begin position="1344"/>
        <end position="1535"/>
    </location>
</feature>
<dbReference type="InterPro" id="IPR012677">
    <property type="entry name" value="Nucleotide-bd_a/b_plait_sf"/>
</dbReference>
<dbReference type="InterPro" id="IPR000504">
    <property type="entry name" value="RRM_dom"/>
</dbReference>
<comment type="subcellular location">
    <subcellularLocation>
        <location evidence="1">Nucleus</location>
    </subcellularLocation>
</comment>
<evidence type="ECO:0000256" key="8">
    <source>
        <dbReference type="PROSITE-ProRule" id="PRU00176"/>
    </source>
</evidence>
<feature type="region of interest" description="Disordered" evidence="9">
    <location>
        <begin position="891"/>
        <end position="1102"/>
    </location>
</feature>
<evidence type="ECO:0000313" key="12">
    <source>
        <dbReference type="Proteomes" id="UP001142489"/>
    </source>
</evidence>
<feature type="region of interest" description="Disordered" evidence="9">
    <location>
        <begin position="1156"/>
        <end position="1186"/>
    </location>
</feature>
<evidence type="ECO:0000256" key="3">
    <source>
        <dbReference type="ARBA" id="ARBA00022884"/>
    </source>
</evidence>
<keyword evidence="6" id="KW-0804">Transcription</keyword>
<keyword evidence="12" id="KW-1185">Reference proteome</keyword>
<keyword evidence="5" id="KW-0010">Activator</keyword>
<feature type="compositionally biased region" description="Polar residues" evidence="9">
    <location>
        <begin position="368"/>
        <end position="377"/>
    </location>
</feature>
<dbReference type="GO" id="GO:0003723">
    <property type="term" value="F:RNA binding"/>
    <property type="evidence" value="ECO:0007669"/>
    <property type="project" value="UniProtKB-UniRule"/>
</dbReference>